<dbReference type="Proteomes" id="UP001596106">
    <property type="component" value="Unassembled WGS sequence"/>
</dbReference>
<protein>
    <submittedName>
        <fullName evidence="2">GyrI-like domain-containing protein</fullName>
    </submittedName>
</protein>
<dbReference type="RefSeq" id="WP_379845040.1">
    <property type="nucleotide sequence ID" value="NZ_JBHSMA010000003.1"/>
</dbReference>
<dbReference type="Pfam" id="PF06445">
    <property type="entry name" value="GyrI-like"/>
    <property type="match status" value="1"/>
</dbReference>
<evidence type="ECO:0000259" key="1">
    <source>
        <dbReference type="Pfam" id="PF06445"/>
    </source>
</evidence>
<gene>
    <name evidence="2" type="ORF">ACFPMF_12175</name>
</gene>
<evidence type="ECO:0000313" key="3">
    <source>
        <dbReference type="Proteomes" id="UP001596106"/>
    </source>
</evidence>
<name>A0ABW0ICH6_9BACT</name>
<dbReference type="InterPro" id="IPR029442">
    <property type="entry name" value="GyrI-like"/>
</dbReference>
<keyword evidence="3" id="KW-1185">Reference proteome</keyword>
<evidence type="ECO:0000313" key="2">
    <source>
        <dbReference type="EMBL" id="MFC5410071.1"/>
    </source>
</evidence>
<dbReference type="EMBL" id="JBHSMA010000003">
    <property type="protein sequence ID" value="MFC5410071.1"/>
    <property type="molecule type" value="Genomic_DNA"/>
</dbReference>
<sequence length="151" mass="16822">MQLKNAPSLTTLAFSTRTTLPELNAFVRTVARQLYREAARLDLEVTGPIIWQYEGVDGKPDTIFALDILLPIQSAQGEPADNLAFKQVAAFSCASVEHLGPWDELVIVYPSLRSRLVQKGYQQGALSREVYINMDFDNPANNVTEIQVQVL</sequence>
<reference evidence="3" key="1">
    <citation type="journal article" date="2019" name="Int. J. Syst. Evol. Microbiol.">
        <title>The Global Catalogue of Microorganisms (GCM) 10K type strain sequencing project: providing services to taxonomists for standard genome sequencing and annotation.</title>
        <authorList>
            <consortium name="The Broad Institute Genomics Platform"/>
            <consortium name="The Broad Institute Genome Sequencing Center for Infectious Disease"/>
            <person name="Wu L."/>
            <person name="Ma J."/>
        </authorList>
    </citation>
    <scope>NUCLEOTIDE SEQUENCE [LARGE SCALE GENOMIC DNA]</scope>
    <source>
        <strain evidence="3">CCUG 55250</strain>
    </source>
</reference>
<feature type="domain" description="GyrI-like small molecule binding" evidence="1">
    <location>
        <begin position="3"/>
        <end position="150"/>
    </location>
</feature>
<proteinExistence type="predicted"/>
<dbReference type="Gene3D" id="3.20.80.10">
    <property type="entry name" value="Regulatory factor, effector binding domain"/>
    <property type="match status" value="1"/>
</dbReference>
<organism evidence="2 3">
    <name type="scientific">Larkinella bovis</name>
    <dbReference type="NCBI Taxonomy" id="683041"/>
    <lineage>
        <taxon>Bacteria</taxon>
        <taxon>Pseudomonadati</taxon>
        <taxon>Bacteroidota</taxon>
        <taxon>Cytophagia</taxon>
        <taxon>Cytophagales</taxon>
        <taxon>Spirosomataceae</taxon>
        <taxon>Larkinella</taxon>
    </lineage>
</organism>
<accession>A0ABW0ICH6</accession>
<dbReference type="InterPro" id="IPR011256">
    <property type="entry name" value="Reg_factor_effector_dom_sf"/>
</dbReference>
<dbReference type="SUPFAM" id="SSF55136">
    <property type="entry name" value="Probable bacterial effector-binding domain"/>
    <property type="match status" value="1"/>
</dbReference>
<comment type="caution">
    <text evidence="2">The sequence shown here is derived from an EMBL/GenBank/DDBJ whole genome shotgun (WGS) entry which is preliminary data.</text>
</comment>